<dbReference type="SUPFAM" id="SSF51182">
    <property type="entry name" value="RmlC-like cupins"/>
    <property type="match status" value="1"/>
</dbReference>
<evidence type="ECO:0000256" key="5">
    <source>
        <dbReference type="ARBA" id="ARBA00029758"/>
    </source>
</evidence>
<evidence type="ECO:0000256" key="1">
    <source>
        <dbReference type="ARBA" id="ARBA00001298"/>
    </source>
</evidence>
<reference evidence="8 9" key="1">
    <citation type="journal article" date="2020" name="Microbiol. Resour. Announc.">
        <title>Complete genome sequences of four natural Pseudomonas isolates that catabolize a wide range of aromatic compounds relevant to lignin valorization.</title>
        <authorList>
            <person name="Hatmaker E.A."/>
            <person name="Presley G."/>
            <person name="Cannon O."/>
            <person name="Guss A.M."/>
            <person name="Elkins J.G."/>
        </authorList>
    </citation>
    <scope>NUCLEOTIDE SEQUENCE [LARGE SCALE GENOMIC DNA]</scope>
    <source>
        <strain evidence="8 9">B10D7D</strain>
    </source>
</reference>
<dbReference type="CDD" id="cd00438">
    <property type="entry name" value="cupin_RmlC"/>
    <property type="match status" value="1"/>
</dbReference>
<dbReference type="RefSeq" id="WP_179544562.1">
    <property type="nucleotide sequence ID" value="NZ_CP060009.1"/>
</dbReference>
<dbReference type="InterPro" id="IPR011051">
    <property type="entry name" value="RmlC_Cupin_sf"/>
</dbReference>
<dbReference type="Gene3D" id="2.60.120.10">
    <property type="entry name" value="Jelly Rolls"/>
    <property type="match status" value="1"/>
</dbReference>
<comment type="catalytic activity">
    <reaction evidence="1">
        <text>dTDP-4-dehydro-6-deoxy-alpha-D-glucose = dTDP-4-dehydro-beta-L-rhamnose</text>
        <dbReference type="Rhea" id="RHEA:16969"/>
        <dbReference type="ChEBI" id="CHEBI:57649"/>
        <dbReference type="ChEBI" id="CHEBI:62830"/>
        <dbReference type="EC" id="5.1.3.13"/>
    </reaction>
</comment>
<evidence type="ECO:0000313" key="8">
    <source>
        <dbReference type="EMBL" id="QNH03109.1"/>
    </source>
</evidence>
<organism evidence="8 9">
    <name type="scientific">Pseudomonas sediminis</name>
    <dbReference type="NCBI Taxonomy" id="1691904"/>
    <lineage>
        <taxon>Bacteria</taxon>
        <taxon>Pseudomonadati</taxon>
        <taxon>Pseudomonadota</taxon>
        <taxon>Gammaproteobacteria</taxon>
        <taxon>Pseudomonadales</taxon>
        <taxon>Pseudomonadaceae</taxon>
        <taxon>Pseudomonas</taxon>
    </lineage>
</organism>
<dbReference type="Proteomes" id="UP000515254">
    <property type="component" value="Chromosome"/>
</dbReference>
<protein>
    <recommendedName>
        <fullName evidence="4">dTDP-4-dehydrorhamnose 3,5-epimerase</fullName>
        <ecNumber evidence="3">5.1.3.13</ecNumber>
    </recommendedName>
    <alternativeName>
        <fullName evidence="6">Thymidine diphospho-4-keto-rhamnose 3,5-epimerase</fullName>
    </alternativeName>
    <alternativeName>
        <fullName evidence="5">dTDP-4-keto-6-deoxyglucose 3,5-epimerase</fullName>
    </alternativeName>
    <alternativeName>
        <fullName evidence="7">dTDP-6-deoxy-D-xylo-4-hexulose 3,5-epimerase</fullName>
    </alternativeName>
</protein>
<dbReference type="EMBL" id="CP060009">
    <property type="protein sequence ID" value="QNH03109.1"/>
    <property type="molecule type" value="Genomic_DNA"/>
</dbReference>
<evidence type="ECO:0000256" key="7">
    <source>
        <dbReference type="ARBA" id="ARBA00033311"/>
    </source>
</evidence>
<dbReference type="InterPro" id="IPR014710">
    <property type="entry name" value="RmlC-like_jellyroll"/>
</dbReference>
<proteinExistence type="predicted"/>
<accession>A0ABX6SQI2</accession>
<evidence type="ECO:0000256" key="3">
    <source>
        <dbReference type="ARBA" id="ARBA00012098"/>
    </source>
</evidence>
<comment type="function">
    <text evidence="2">Catalyzes the epimerization of the C3' and C5'positions of dTDP-6-deoxy-D-xylo-4-hexulose, forming dTDP-6-deoxy-L-lyxo-4-hexulose.</text>
</comment>
<gene>
    <name evidence="8" type="ORF">HNQ25_10425</name>
</gene>
<dbReference type="PANTHER" id="PTHR21047">
    <property type="entry name" value="DTDP-6-DEOXY-D-GLUCOSE-3,5 EPIMERASE"/>
    <property type="match status" value="1"/>
</dbReference>
<keyword evidence="9" id="KW-1185">Reference proteome</keyword>
<dbReference type="Pfam" id="PF00908">
    <property type="entry name" value="dTDP_sugar_isom"/>
    <property type="match status" value="1"/>
</dbReference>
<evidence type="ECO:0000256" key="6">
    <source>
        <dbReference type="ARBA" id="ARBA00031424"/>
    </source>
</evidence>
<evidence type="ECO:0000313" key="9">
    <source>
        <dbReference type="Proteomes" id="UP000515254"/>
    </source>
</evidence>
<evidence type="ECO:0000256" key="4">
    <source>
        <dbReference type="ARBA" id="ARBA00019595"/>
    </source>
</evidence>
<dbReference type="InterPro" id="IPR000888">
    <property type="entry name" value="RmlC-like"/>
</dbReference>
<name>A0ABX6SQI2_9PSED</name>
<evidence type="ECO:0000256" key="2">
    <source>
        <dbReference type="ARBA" id="ARBA00001997"/>
    </source>
</evidence>
<dbReference type="PANTHER" id="PTHR21047:SF2">
    <property type="entry name" value="THYMIDINE DIPHOSPHO-4-KETO-RHAMNOSE 3,5-EPIMERASE"/>
    <property type="match status" value="1"/>
</dbReference>
<dbReference type="EC" id="5.1.3.13" evidence="3"/>
<sequence length="186" mass="20834">MSALQLIDLPLPGLRLLRQRAHEDARGRFTRLFCEGFLADNGVTFSVRQINHSLTRERGTVRGLHFQFPPHAESKLISCLRGSVWDVVVDVRRGSPTFLHWHAERLEEGCASALLIPPGFAHGFQALTDDAELLYLHSADYTPNHEGGLSAHDARMAIQWPLPVRNLSDRDAGHAPLDERFEGVEV</sequence>